<keyword evidence="3" id="KW-1185">Reference proteome</keyword>
<proteinExistence type="predicted"/>
<gene>
    <name evidence="2" type="ORF">QEH59_08355</name>
</gene>
<feature type="region of interest" description="Disordered" evidence="1">
    <location>
        <begin position="30"/>
        <end position="185"/>
    </location>
</feature>
<evidence type="ECO:0000313" key="3">
    <source>
        <dbReference type="Proteomes" id="UP001243717"/>
    </source>
</evidence>
<protein>
    <submittedName>
        <fullName evidence="2">Uncharacterized protein</fullName>
    </submittedName>
</protein>
<dbReference type="RefSeq" id="WP_308984910.1">
    <property type="nucleotide sequence ID" value="NZ_JARXIC010000011.1"/>
</dbReference>
<evidence type="ECO:0000313" key="2">
    <source>
        <dbReference type="EMBL" id="MDQ8194435.1"/>
    </source>
</evidence>
<dbReference type="EMBL" id="JARXIC010000011">
    <property type="protein sequence ID" value="MDQ8194435.1"/>
    <property type="molecule type" value="Genomic_DNA"/>
</dbReference>
<feature type="compositionally biased region" description="Basic and acidic residues" evidence="1">
    <location>
        <begin position="39"/>
        <end position="69"/>
    </location>
</feature>
<comment type="caution">
    <text evidence="2">The sequence shown here is derived from an EMBL/GenBank/DDBJ whole genome shotgun (WGS) entry which is preliminary data.</text>
</comment>
<dbReference type="Proteomes" id="UP001243717">
    <property type="component" value="Unassembled WGS sequence"/>
</dbReference>
<name>A0ABU1AHZ8_9BACT</name>
<accession>A0ABU1AHZ8</accession>
<feature type="compositionally biased region" description="Basic and acidic residues" evidence="1">
    <location>
        <begin position="137"/>
        <end position="149"/>
    </location>
</feature>
<sequence>MDNLLEYIIPVIFAAIYFFGNMLSKNADEDEAAPLPGQRRGELDPEVAERQRRIQEEIRRKILQRRQEGQEGQGTGEPQAAERAPQTRMSEPLRRSQPTPVERPYQPSKQERQRQSEPETPIYQAPSPAQSSGEYDIQAKLEQIEATKRRAEKLKKQARASDAKALPHRRPSAATGSRRALRGPVRRVLRDPAAARAAFIYGEVLGPPVTQRKSPSVPGLA</sequence>
<organism evidence="2 3">
    <name type="scientific">Thalassobacterium sedimentorum</name>
    <dbReference type="NCBI Taxonomy" id="3041258"/>
    <lineage>
        <taxon>Bacteria</taxon>
        <taxon>Pseudomonadati</taxon>
        <taxon>Verrucomicrobiota</taxon>
        <taxon>Opitutia</taxon>
        <taxon>Puniceicoccales</taxon>
        <taxon>Coraliomargaritaceae</taxon>
        <taxon>Thalassobacterium</taxon>
    </lineage>
</organism>
<reference evidence="2 3" key="1">
    <citation type="submission" date="2023-04" db="EMBL/GenBank/DDBJ databases">
        <title>A novel bacteria isolated from coastal sediment.</title>
        <authorList>
            <person name="Liu X.-J."/>
            <person name="Du Z.-J."/>
        </authorList>
    </citation>
    <scope>NUCLEOTIDE SEQUENCE [LARGE SCALE GENOMIC DNA]</scope>
    <source>
        <strain evidence="2 3">SDUM461004</strain>
    </source>
</reference>
<evidence type="ECO:0000256" key="1">
    <source>
        <dbReference type="SAM" id="MobiDB-lite"/>
    </source>
</evidence>